<protein>
    <submittedName>
        <fullName evidence="1">Metal-sensitive transcriptional repressor</fullName>
    </submittedName>
</protein>
<dbReference type="RefSeq" id="WP_091539771.1">
    <property type="nucleotide sequence ID" value="NZ_FMUS01000002.1"/>
</dbReference>
<dbReference type="InterPro" id="IPR038390">
    <property type="entry name" value="Metal_Tscrpt_repr_sf"/>
</dbReference>
<evidence type="ECO:0000313" key="1">
    <source>
        <dbReference type="EMBL" id="SCX96108.1"/>
    </source>
</evidence>
<sequence>MSKKHIVQSLEEQATIINQLNQAKEQIEGIKGMIKNEENYYKIIKQIEAARIVLNNTERLFLESRMISFC</sequence>
<dbReference type="GO" id="GO:0045892">
    <property type="term" value="P:negative regulation of DNA-templated transcription"/>
    <property type="evidence" value="ECO:0007669"/>
    <property type="project" value="UniProtKB-ARBA"/>
</dbReference>
<dbReference type="GO" id="GO:0046872">
    <property type="term" value="F:metal ion binding"/>
    <property type="evidence" value="ECO:0007669"/>
    <property type="project" value="InterPro"/>
</dbReference>
<reference evidence="1 2" key="1">
    <citation type="submission" date="2016-10" db="EMBL/GenBank/DDBJ databases">
        <authorList>
            <person name="de Groot N.N."/>
        </authorList>
    </citation>
    <scope>NUCLEOTIDE SEQUENCE [LARGE SCALE GENOMIC DNA]</scope>
    <source>
        <strain evidence="1 2">DSM 18978</strain>
    </source>
</reference>
<accession>A0A1G5C150</accession>
<proteinExistence type="predicted"/>
<dbReference type="AlphaFoldDB" id="A0A1G5C150"/>
<name>A0A1G5C150_9FIRM</name>
<dbReference type="Proteomes" id="UP000198636">
    <property type="component" value="Unassembled WGS sequence"/>
</dbReference>
<keyword evidence="2" id="KW-1185">Reference proteome</keyword>
<dbReference type="Pfam" id="PF02583">
    <property type="entry name" value="Trns_repr_metal"/>
    <property type="match status" value="1"/>
</dbReference>
<dbReference type="EMBL" id="FMUS01000002">
    <property type="protein sequence ID" value="SCX96108.1"/>
    <property type="molecule type" value="Genomic_DNA"/>
</dbReference>
<dbReference type="OrthoDB" id="9811244at2"/>
<organism evidence="1 2">
    <name type="scientific">Alkaliphilus peptidifermentans DSM 18978</name>
    <dbReference type="NCBI Taxonomy" id="1120976"/>
    <lineage>
        <taxon>Bacteria</taxon>
        <taxon>Bacillati</taxon>
        <taxon>Bacillota</taxon>
        <taxon>Clostridia</taxon>
        <taxon>Peptostreptococcales</taxon>
        <taxon>Natronincolaceae</taxon>
        <taxon>Alkaliphilus</taxon>
    </lineage>
</organism>
<gene>
    <name evidence="1" type="ORF">SAMN03080606_00586</name>
</gene>
<dbReference type="Gene3D" id="1.20.58.1000">
    <property type="entry name" value="Metal-sensitive repressor, helix protomer"/>
    <property type="match status" value="1"/>
</dbReference>
<dbReference type="GO" id="GO:0003677">
    <property type="term" value="F:DNA binding"/>
    <property type="evidence" value="ECO:0007669"/>
    <property type="project" value="InterPro"/>
</dbReference>
<dbReference type="InterPro" id="IPR003735">
    <property type="entry name" value="Metal_Tscrpt_repr"/>
</dbReference>
<evidence type="ECO:0000313" key="2">
    <source>
        <dbReference type="Proteomes" id="UP000198636"/>
    </source>
</evidence>